<dbReference type="RefSeq" id="WP_344300482.1">
    <property type="nucleotide sequence ID" value="NZ_BAAAQW010000009.1"/>
</dbReference>
<dbReference type="InterPro" id="IPR009057">
    <property type="entry name" value="Homeodomain-like_sf"/>
</dbReference>
<dbReference type="EMBL" id="BAAAQW010000009">
    <property type="protein sequence ID" value="GAA2202077.1"/>
    <property type="molecule type" value="Genomic_DNA"/>
</dbReference>
<name>A0ABP5NUZ4_9MICC</name>
<evidence type="ECO:0008006" key="3">
    <source>
        <dbReference type="Google" id="ProtNLM"/>
    </source>
</evidence>
<comment type="caution">
    <text evidence="1">The sequence shown here is derived from an EMBL/GenBank/DDBJ whole genome shotgun (WGS) entry which is preliminary data.</text>
</comment>
<sequence length="202" mass="21747">MLELPQDLVTPAPPPATPRLAARYAQLLDAAARFATLEYPDIDITAVAEEAGVAFGTAHRYFPSAAHLLLALHRRQLLELRARVEDRASGSRTEAQRARLLAGAAVELFHMRLSQPAVNSCVDELIVPADHELTGLVGEVDELSWSVLGRLAGGAERGRSIVHVISGLVSAVRTGRLIPLEAEKQLKAACEIVARRRASRAG</sequence>
<dbReference type="SUPFAM" id="SSF46689">
    <property type="entry name" value="Homeodomain-like"/>
    <property type="match status" value="1"/>
</dbReference>
<proteinExistence type="predicted"/>
<accession>A0ABP5NUZ4</accession>
<dbReference type="Gene3D" id="1.10.357.10">
    <property type="entry name" value="Tetracycline Repressor, domain 2"/>
    <property type="match status" value="1"/>
</dbReference>
<organism evidence="1 2">
    <name type="scientific">Sinomonas flava</name>
    <dbReference type="NCBI Taxonomy" id="496857"/>
    <lineage>
        <taxon>Bacteria</taxon>
        <taxon>Bacillati</taxon>
        <taxon>Actinomycetota</taxon>
        <taxon>Actinomycetes</taxon>
        <taxon>Micrococcales</taxon>
        <taxon>Micrococcaceae</taxon>
        <taxon>Sinomonas</taxon>
    </lineage>
</organism>
<reference evidence="2" key="1">
    <citation type="journal article" date="2019" name="Int. J. Syst. Evol. Microbiol.">
        <title>The Global Catalogue of Microorganisms (GCM) 10K type strain sequencing project: providing services to taxonomists for standard genome sequencing and annotation.</title>
        <authorList>
            <consortium name="The Broad Institute Genomics Platform"/>
            <consortium name="The Broad Institute Genome Sequencing Center for Infectious Disease"/>
            <person name="Wu L."/>
            <person name="Ma J."/>
        </authorList>
    </citation>
    <scope>NUCLEOTIDE SEQUENCE [LARGE SCALE GENOMIC DNA]</scope>
    <source>
        <strain evidence="2">JCM 16034</strain>
    </source>
</reference>
<dbReference type="Proteomes" id="UP001500432">
    <property type="component" value="Unassembled WGS sequence"/>
</dbReference>
<keyword evidence="2" id="KW-1185">Reference proteome</keyword>
<gene>
    <name evidence="1" type="ORF">GCM10009849_29010</name>
</gene>
<protein>
    <recommendedName>
        <fullName evidence="3">TetR family transcriptional regulator</fullName>
    </recommendedName>
</protein>
<evidence type="ECO:0000313" key="1">
    <source>
        <dbReference type="EMBL" id="GAA2202077.1"/>
    </source>
</evidence>
<evidence type="ECO:0000313" key="2">
    <source>
        <dbReference type="Proteomes" id="UP001500432"/>
    </source>
</evidence>